<evidence type="ECO:0000256" key="6">
    <source>
        <dbReference type="SAM" id="SignalP"/>
    </source>
</evidence>
<protein>
    <submittedName>
        <fullName evidence="9">Subtilisin family serine protease</fullName>
    </submittedName>
</protein>
<dbReference type="GO" id="GO:0006508">
    <property type="term" value="P:proteolysis"/>
    <property type="evidence" value="ECO:0007669"/>
    <property type="project" value="UniProtKB-KW"/>
</dbReference>
<dbReference type="PANTHER" id="PTHR43806:SF11">
    <property type="entry name" value="CEREVISIN-RELATED"/>
    <property type="match status" value="1"/>
</dbReference>
<dbReference type="InterPro" id="IPR034193">
    <property type="entry name" value="PCSK9_ProteinaseK-like"/>
</dbReference>
<sequence>MTISGSRGRQMLALNLLAALTVALVPGQPAAAGATSGETGEIRRAAGVSAVPDSYIVVLRPAATGAAAGASVTAAAVSATADRLAAGYGGSVARVYHAALTGFEVRMSERAAKRLAADPAVAYVEQNHVVSLSGVQLNPPSWGLDRIDQRYLPLDQKYAYPNKAPNIRAYVIDTGIRATHVDFGGSVTNGYDAVDGSLPAADCNGHGTHLAGTIGGELHGVAKDVRLVAVRVLDCNGSGTYANVIAGVDWTTHNAIRPAVANMGIGGGPSAALDAAITASINSGIIYAVPAGSSNANACNYSPGRVPAALTVAGTTPTDARMSSANFGSCVDIFAPGQGITSTWHTSNTATNTISGSSMASAHVAGCAALIWSDHPSWTAGQVIAHLLGNATTGIVTSPGTGSPNRLLYCGA</sequence>
<dbReference type="Gene3D" id="3.30.70.80">
    <property type="entry name" value="Peptidase S8 propeptide/proteinase inhibitor I9"/>
    <property type="match status" value="1"/>
</dbReference>
<dbReference type="InterPro" id="IPR037045">
    <property type="entry name" value="S8pro/Inhibitor_I9_sf"/>
</dbReference>
<keyword evidence="2 5" id="KW-0645">Protease</keyword>
<dbReference type="Gene3D" id="3.40.50.200">
    <property type="entry name" value="Peptidase S8/S53 domain"/>
    <property type="match status" value="1"/>
</dbReference>
<dbReference type="CDD" id="cd04077">
    <property type="entry name" value="Peptidases_S8_PCSK9_ProteinaseK_like"/>
    <property type="match status" value="1"/>
</dbReference>
<dbReference type="SUPFAM" id="SSF54897">
    <property type="entry name" value="Protease propeptides/inhibitors"/>
    <property type="match status" value="1"/>
</dbReference>
<feature type="chain" id="PRO_5038983535" evidence="6">
    <location>
        <begin position="32"/>
        <end position="412"/>
    </location>
</feature>
<accession>A0A7W7STN8</accession>
<dbReference type="Pfam" id="PF00082">
    <property type="entry name" value="Peptidase_S8"/>
    <property type="match status" value="1"/>
</dbReference>
<dbReference type="Proteomes" id="UP000578819">
    <property type="component" value="Unassembled WGS sequence"/>
</dbReference>
<dbReference type="InterPro" id="IPR000209">
    <property type="entry name" value="Peptidase_S8/S53_dom"/>
</dbReference>
<evidence type="ECO:0000256" key="1">
    <source>
        <dbReference type="ARBA" id="ARBA00011073"/>
    </source>
</evidence>
<gene>
    <name evidence="9" type="ORF">FHR38_004520</name>
</gene>
<dbReference type="AlphaFoldDB" id="A0A7W7STN8"/>
<evidence type="ECO:0000256" key="2">
    <source>
        <dbReference type="ARBA" id="ARBA00022670"/>
    </source>
</evidence>
<keyword evidence="6" id="KW-0732">Signal</keyword>
<dbReference type="Pfam" id="PF05922">
    <property type="entry name" value="Inhibitor_I9"/>
    <property type="match status" value="1"/>
</dbReference>
<comment type="caution">
    <text evidence="9">The sequence shown here is derived from an EMBL/GenBank/DDBJ whole genome shotgun (WGS) entry which is preliminary data.</text>
</comment>
<name>A0A7W7STN8_9ACTN</name>
<organism evidence="9 10">
    <name type="scientific">Micromonospora polyrhachis</name>
    <dbReference type="NCBI Taxonomy" id="1282883"/>
    <lineage>
        <taxon>Bacteria</taxon>
        <taxon>Bacillati</taxon>
        <taxon>Actinomycetota</taxon>
        <taxon>Actinomycetes</taxon>
        <taxon>Micromonosporales</taxon>
        <taxon>Micromonosporaceae</taxon>
        <taxon>Micromonospora</taxon>
    </lineage>
</organism>
<feature type="domain" description="Inhibitor I9" evidence="8">
    <location>
        <begin position="54"/>
        <end position="132"/>
    </location>
</feature>
<dbReference type="SUPFAM" id="SSF52743">
    <property type="entry name" value="Subtilisin-like"/>
    <property type="match status" value="1"/>
</dbReference>
<feature type="signal peptide" evidence="6">
    <location>
        <begin position="1"/>
        <end position="31"/>
    </location>
</feature>
<dbReference type="InterPro" id="IPR010259">
    <property type="entry name" value="S8pro/Inhibitor_I9"/>
</dbReference>
<dbReference type="InterPro" id="IPR023827">
    <property type="entry name" value="Peptidase_S8_Asp-AS"/>
</dbReference>
<dbReference type="PANTHER" id="PTHR43806">
    <property type="entry name" value="PEPTIDASE S8"/>
    <property type="match status" value="1"/>
</dbReference>
<proteinExistence type="inferred from homology"/>
<evidence type="ECO:0000313" key="10">
    <source>
        <dbReference type="Proteomes" id="UP000578819"/>
    </source>
</evidence>
<feature type="domain" description="Peptidase S8/S53" evidence="7">
    <location>
        <begin position="171"/>
        <end position="394"/>
    </location>
</feature>
<keyword evidence="3 5" id="KW-0378">Hydrolase</keyword>
<reference evidence="9 10" key="1">
    <citation type="submission" date="2020-08" db="EMBL/GenBank/DDBJ databases">
        <title>Sequencing the genomes of 1000 actinobacteria strains.</title>
        <authorList>
            <person name="Klenk H.-P."/>
        </authorList>
    </citation>
    <scope>NUCLEOTIDE SEQUENCE [LARGE SCALE GENOMIC DNA]</scope>
    <source>
        <strain evidence="9 10">DSM 45886</strain>
    </source>
</reference>
<dbReference type="EMBL" id="JACHJW010000001">
    <property type="protein sequence ID" value="MBB4960787.1"/>
    <property type="molecule type" value="Genomic_DNA"/>
</dbReference>
<keyword evidence="10" id="KW-1185">Reference proteome</keyword>
<evidence type="ECO:0000313" key="9">
    <source>
        <dbReference type="EMBL" id="MBB4960787.1"/>
    </source>
</evidence>
<dbReference type="FunFam" id="3.40.50.200:FF:000014">
    <property type="entry name" value="Proteinase K"/>
    <property type="match status" value="1"/>
</dbReference>
<comment type="similarity">
    <text evidence="1 5">Belongs to the peptidase S8 family.</text>
</comment>
<evidence type="ECO:0000259" key="7">
    <source>
        <dbReference type="Pfam" id="PF00082"/>
    </source>
</evidence>
<evidence type="ECO:0000256" key="5">
    <source>
        <dbReference type="PROSITE-ProRule" id="PRU01240"/>
    </source>
</evidence>
<dbReference type="InterPro" id="IPR015500">
    <property type="entry name" value="Peptidase_S8_subtilisin-rel"/>
</dbReference>
<dbReference type="GO" id="GO:0005615">
    <property type="term" value="C:extracellular space"/>
    <property type="evidence" value="ECO:0007669"/>
    <property type="project" value="TreeGrafter"/>
</dbReference>
<dbReference type="PRINTS" id="PR00723">
    <property type="entry name" value="SUBTILISIN"/>
</dbReference>
<evidence type="ECO:0000256" key="4">
    <source>
        <dbReference type="ARBA" id="ARBA00022825"/>
    </source>
</evidence>
<dbReference type="InterPro" id="IPR050131">
    <property type="entry name" value="Peptidase_S8_subtilisin-like"/>
</dbReference>
<keyword evidence="4 5" id="KW-0720">Serine protease</keyword>
<dbReference type="PROSITE" id="PS00136">
    <property type="entry name" value="SUBTILASE_ASP"/>
    <property type="match status" value="1"/>
</dbReference>
<dbReference type="PROSITE" id="PS51892">
    <property type="entry name" value="SUBTILASE"/>
    <property type="match status" value="1"/>
</dbReference>
<dbReference type="InterPro" id="IPR036852">
    <property type="entry name" value="Peptidase_S8/S53_dom_sf"/>
</dbReference>
<dbReference type="GO" id="GO:0004252">
    <property type="term" value="F:serine-type endopeptidase activity"/>
    <property type="evidence" value="ECO:0007669"/>
    <property type="project" value="UniProtKB-UniRule"/>
</dbReference>
<feature type="active site" description="Charge relay system" evidence="5">
    <location>
        <position position="173"/>
    </location>
</feature>
<evidence type="ECO:0000256" key="3">
    <source>
        <dbReference type="ARBA" id="ARBA00022801"/>
    </source>
</evidence>
<feature type="active site" description="Charge relay system" evidence="5">
    <location>
        <position position="358"/>
    </location>
</feature>
<evidence type="ECO:0000259" key="8">
    <source>
        <dbReference type="Pfam" id="PF05922"/>
    </source>
</evidence>
<feature type="active site" description="Charge relay system" evidence="5">
    <location>
        <position position="206"/>
    </location>
</feature>
<dbReference type="RefSeq" id="WP_184536506.1">
    <property type="nucleotide sequence ID" value="NZ_JACHJW010000001.1"/>
</dbReference>